<feature type="region of interest" description="Disordered" evidence="1">
    <location>
        <begin position="1"/>
        <end position="137"/>
    </location>
</feature>
<organism evidence="2 3">
    <name type="scientific">Tautonia sociabilis</name>
    <dbReference type="NCBI Taxonomy" id="2080755"/>
    <lineage>
        <taxon>Bacteria</taxon>
        <taxon>Pseudomonadati</taxon>
        <taxon>Planctomycetota</taxon>
        <taxon>Planctomycetia</taxon>
        <taxon>Isosphaerales</taxon>
        <taxon>Isosphaeraceae</taxon>
        <taxon>Tautonia</taxon>
    </lineage>
</organism>
<gene>
    <name evidence="2" type="ORF">TsocGM_05510</name>
</gene>
<name>A0A432MMZ1_9BACT</name>
<protein>
    <submittedName>
        <fullName evidence="2">Uncharacterized protein</fullName>
    </submittedName>
</protein>
<reference evidence="2 3" key="1">
    <citation type="submission" date="2018-12" db="EMBL/GenBank/DDBJ databases">
        <authorList>
            <person name="Toschakov S.V."/>
        </authorList>
    </citation>
    <scope>NUCLEOTIDE SEQUENCE [LARGE SCALE GENOMIC DNA]</scope>
    <source>
        <strain evidence="2 3">GM2012</strain>
    </source>
</reference>
<evidence type="ECO:0000256" key="1">
    <source>
        <dbReference type="SAM" id="MobiDB-lite"/>
    </source>
</evidence>
<feature type="compositionally biased region" description="Low complexity" evidence="1">
    <location>
        <begin position="52"/>
        <end position="70"/>
    </location>
</feature>
<proteinExistence type="predicted"/>
<evidence type="ECO:0000313" key="2">
    <source>
        <dbReference type="EMBL" id="RUL88814.1"/>
    </source>
</evidence>
<reference evidence="2 3" key="2">
    <citation type="submission" date="2019-01" db="EMBL/GenBank/DDBJ databases">
        <title>Tautonia sociabilis, a novel thermotolerant planctomycete of Isosphaeraceae family, isolated from a 4000 m deep subterranean habitat.</title>
        <authorList>
            <person name="Kovaleva O.L."/>
            <person name="Elcheninov A.G."/>
            <person name="Van Heerden E."/>
            <person name="Toshchakov S.V."/>
            <person name="Novikov A."/>
            <person name="Bonch-Osmolovskaya E.A."/>
            <person name="Kublanov I.V."/>
        </authorList>
    </citation>
    <scope>NUCLEOTIDE SEQUENCE [LARGE SCALE GENOMIC DNA]</scope>
    <source>
        <strain evidence="2 3">GM2012</strain>
    </source>
</reference>
<evidence type="ECO:0000313" key="3">
    <source>
        <dbReference type="Proteomes" id="UP000280296"/>
    </source>
</evidence>
<feature type="compositionally biased region" description="Low complexity" evidence="1">
    <location>
        <begin position="16"/>
        <end position="26"/>
    </location>
</feature>
<feature type="compositionally biased region" description="Basic and acidic residues" evidence="1">
    <location>
        <begin position="125"/>
        <end position="137"/>
    </location>
</feature>
<dbReference type="AlphaFoldDB" id="A0A432MMZ1"/>
<accession>A0A432MMZ1</accession>
<dbReference type="EMBL" id="RYZH01000007">
    <property type="protein sequence ID" value="RUL88814.1"/>
    <property type="molecule type" value="Genomic_DNA"/>
</dbReference>
<comment type="caution">
    <text evidence="2">The sequence shown here is derived from an EMBL/GenBank/DDBJ whole genome shotgun (WGS) entry which is preliminary data.</text>
</comment>
<dbReference type="Proteomes" id="UP000280296">
    <property type="component" value="Unassembled WGS sequence"/>
</dbReference>
<feature type="compositionally biased region" description="Basic residues" evidence="1">
    <location>
        <begin position="93"/>
        <end position="111"/>
    </location>
</feature>
<feature type="compositionally biased region" description="Basic residues" evidence="1">
    <location>
        <begin position="74"/>
        <end position="85"/>
    </location>
</feature>
<sequence>MLPPAVRPRADPGRPPEAIAAAPAFASEVRPDQSGPILPDSAGRCPDGPTQSGRRPASARSSGGPGAVPARGRSGARTRCGRTVRRPVAAPRRWPRRRRGCGRSPRGRSRGRSGGAGDPRASRGALERSDRSRSPPA</sequence>
<keyword evidence="3" id="KW-1185">Reference proteome</keyword>